<keyword evidence="2" id="KW-0472">Membrane</keyword>
<dbReference type="Gene3D" id="3.40.710.10">
    <property type="entry name" value="DD-peptidase/beta-lactamase superfamily"/>
    <property type="match status" value="1"/>
</dbReference>
<evidence type="ECO:0000259" key="4">
    <source>
        <dbReference type="Pfam" id="PF00144"/>
    </source>
</evidence>
<dbReference type="KEGG" id="caul:KCG34_09215"/>
<dbReference type="RefSeq" id="WP_211940068.1">
    <property type="nucleotide sequence ID" value="NZ_CP073078.1"/>
</dbReference>
<sequence>MRPVVRLALALALGAGVLTIKAVSGAQTPSPAAPAPPPAPATPGRAYSGAPAAVVARALETRPREPAFRPAAPPAPEPGPGQKLTPGQPIAQAQLEAFVDGVVGEAMARDHIAGVSVAVVQDGQVAMKKGYGFAGPGRRVDPDQTLFRLASVSKTFTWITVMKDVEAGRIRLNAPVNLFLPEKLKAPDQGFKRDIMVRDLMSHSAGFEDRSLGQLVEEDPAQVRPLFEYLRQERPRRVREAGAMPVYSNYGAALAGEAVSYVENRPFADVAEAEIFRPLGMNHTTFREPYPARPDLPAPMSNALAGDLSPGYRWNEGRFERQATEYLSQAAPAASASSTAGDMARYMLMILNDGQLDGVTVYGPDTAKGFRTTLQTSSPGVAGWDDGFQEFSLPGFRGLGHRGDTLWFESAMVTVPDLRLGVFVVGNTDTAGRLTRQLPGLIVGHFYGPPTAEPAPGSQALADDARAYAGTYLSNRRPYGGLGKFAAMLSNEMKASVTADGHLLTTRDGETQAWAPQGDSGRFQALEGTEISAFQTEGGRAVRWFEPDGGGAYDRVGPLMQAPTLAILAFLTFAASAATLAGQFLRDPREFRQTTSQGRAHLLQASIATLWLVMFVNAAAWRFRAPDHASLMLHWPGPFLLIASASALVATVMTLVTVIMLPWVWRGGRRLDSWSAGRKLAFTFTTLLFVAFSVVLGFWGALEPWSR</sequence>
<evidence type="ECO:0000256" key="3">
    <source>
        <dbReference type="SAM" id="SignalP"/>
    </source>
</evidence>
<dbReference type="InterPro" id="IPR001466">
    <property type="entry name" value="Beta-lactam-related"/>
</dbReference>
<organism evidence="5 6">
    <name type="scientific">Phenylobacterium montanum</name>
    <dbReference type="NCBI Taxonomy" id="2823693"/>
    <lineage>
        <taxon>Bacteria</taxon>
        <taxon>Pseudomonadati</taxon>
        <taxon>Pseudomonadota</taxon>
        <taxon>Alphaproteobacteria</taxon>
        <taxon>Caulobacterales</taxon>
        <taxon>Caulobacteraceae</taxon>
        <taxon>Phenylobacterium</taxon>
    </lineage>
</organism>
<dbReference type="Proteomes" id="UP000676409">
    <property type="component" value="Chromosome"/>
</dbReference>
<dbReference type="Pfam" id="PF00144">
    <property type="entry name" value="Beta-lactamase"/>
    <property type="match status" value="1"/>
</dbReference>
<dbReference type="SUPFAM" id="SSF56601">
    <property type="entry name" value="beta-lactamase/transpeptidase-like"/>
    <property type="match status" value="1"/>
</dbReference>
<dbReference type="InterPro" id="IPR050491">
    <property type="entry name" value="AmpC-like"/>
</dbReference>
<feature type="region of interest" description="Disordered" evidence="1">
    <location>
        <begin position="64"/>
        <end position="87"/>
    </location>
</feature>
<dbReference type="AlphaFoldDB" id="A0A975IWF3"/>
<dbReference type="PANTHER" id="PTHR46825:SF9">
    <property type="entry name" value="BETA-LACTAMASE-RELATED DOMAIN-CONTAINING PROTEIN"/>
    <property type="match status" value="1"/>
</dbReference>
<dbReference type="PANTHER" id="PTHR46825">
    <property type="entry name" value="D-ALANYL-D-ALANINE-CARBOXYPEPTIDASE/ENDOPEPTIDASE AMPH"/>
    <property type="match status" value="1"/>
</dbReference>
<feature type="domain" description="Beta-lactamase-related" evidence="4">
    <location>
        <begin position="100"/>
        <end position="431"/>
    </location>
</feature>
<feature type="transmembrane region" description="Helical" evidence="2">
    <location>
        <begin position="602"/>
        <end position="623"/>
    </location>
</feature>
<feature type="signal peptide" evidence="3">
    <location>
        <begin position="1"/>
        <end position="26"/>
    </location>
</feature>
<evidence type="ECO:0000256" key="2">
    <source>
        <dbReference type="SAM" id="Phobius"/>
    </source>
</evidence>
<name>A0A975IWF3_9CAUL</name>
<keyword evidence="2" id="KW-1133">Transmembrane helix</keyword>
<feature type="region of interest" description="Disordered" evidence="1">
    <location>
        <begin position="26"/>
        <end position="47"/>
    </location>
</feature>
<feature type="transmembrane region" description="Helical" evidence="2">
    <location>
        <begin position="562"/>
        <end position="581"/>
    </location>
</feature>
<evidence type="ECO:0000256" key="1">
    <source>
        <dbReference type="SAM" id="MobiDB-lite"/>
    </source>
</evidence>
<keyword evidence="2" id="KW-0812">Transmembrane</keyword>
<protein>
    <submittedName>
        <fullName evidence="5">Beta-lactamase family protein</fullName>
    </submittedName>
</protein>
<gene>
    <name evidence="5" type="ORF">KCG34_09215</name>
</gene>
<dbReference type="InterPro" id="IPR012338">
    <property type="entry name" value="Beta-lactam/transpept-like"/>
</dbReference>
<evidence type="ECO:0000313" key="5">
    <source>
        <dbReference type="EMBL" id="QUD90017.1"/>
    </source>
</evidence>
<dbReference type="EMBL" id="CP073078">
    <property type="protein sequence ID" value="QUD90017.1"/>
    <property type="molecule type" value="Genomic_DNA"/>
</dbReference>
<proteinExistence type="predicted"/>
<feature type="transmembrane region" description="Helical" evidence="2">
    <location>
        <begin position="680"/>
        <end position="702"/>
    </location>
</feature>
<evidence type="ECO:0000313" key="6">
    <source>
        <dbReference type="Proteomes" id="UP000676409"/>
    </source>
</evidence>
<keyword evidence="3" id="KW-0732">Signal</keyword>
<accession>A0A975IWF3</accession>
<feature type="transmembrane region" description="Helical" evidence="2">
    <location>
        <begin position="635"/>
        <end position="659"/>
    </location>
</feature>
<feature type="chain" id="PRO_5037731672" evidence="3">
    <location>
        <begin position="27"/>
        <end position="707"/>
    </location>
</feature>
<keyword evidence="6" id="KW-1185">Reference proteome</keyword>
<reference evidence="5" key="1">
    <citation type="submission" date="2021-04" db="EMBL/GenBank/DDBJ databases">
        <title>The complete genome sequence of Caulobacter sp. S6.</title>
        <authorList>
            <person name="Tang Y."/>
            <person name="Ouyang W."/>
            <person name="Liu Q."/>
            <person name="Huang B."/>
            <person name="Guo Z."/>
            <person name="Lei P."/>
        </authorList>
    </citation>
    <scope>NUCLEOTIDE SEQUENCE</scope>
    <source>
        <strain evidence="5">S6</strain>
    </source>
</reference>
<feature type="compositionally biased region" description="Pro residues" evidence="1">
    <location>
        <begin position="31"/>
        <end position="41"/>
    </location>
</feature>